<dbReference type="Gene3D" id="3.40.50.300">
    <property type="entry name" value="P-loop containing nucleotide triphosphate hydrolases"/>
    <property type="match status" value="1"/>
</dbReference>
<evidence type="ECO:0000256" key="11">
    <source>
        <dbReference type="ARBA" id="ARBA00022801"/>
    </source>
</evidence>
<reference evidence="15" key="1">
    <citation type="journal article" date="2024" name="Microbiol. Spectr.">
        <title>Full-genome sequencing of dozens of new DNA viruses found in Spanish bat feces.</title>
        <authorList>
            <person name="Buigues J."/>
            <person name="Vinals A."/>
            <person name="Martinez-Recio R."/>
            <person name="Monros J.S."/>
            <person name="Sanjuan R."/>
            <person name="Cuevas J.M."/>
        </authorList>
    </citation>
    <scope>NUCLEOTIDE SEQUENCE</scope>
    <source>
        <strain evidence="15">MAVG33</strain>
    </source>
</reference>
<evidence type="ECO:0000256" key="6">
    <source>
        <dbReference type="ARBA" id="ARBA00022705"/>
    </source>
</evidence>
<dbReference type="InterPro" id="IPR027417">
    <property type="entry name" value="P-loop_NTPase"/>
</dbReference>
<dbReference type="PROSITE" id="PS52020">
    <property type="entry name" value="CRESS_DNA_REP"/>
    <property type="match status" value="1"/>
</dbReference>
<dbReference type="GO" id="GO:0005198">
    <property type="term" value="F:structural molecule activity"/>
    <property type="evidence" value="ECO:0007669"/>
    <property type="project" value="InterPro"/>
</dbReference>
<keyword evidence="12" id="KW-0190">Covalent protein-DNA linkage</keyword>
<keyword evidence="3" id="KW-1048">Host nucleus</keyword>
<evidence type="ECO:0000256" key="4">
    <source>
        <dbReference type="ARBA" id="ARBA00022679"/>
    </source>
</evidence>
<keyword evidence="9" id="KW-0547">Nucleotide-binding</keyword>
<keyword evidence="4" id="KW-0808">Transferase</keyword>
<sequence>MGHMPTFVCNARYFLVTYAQCGELDPWAVNDHFAQLGAECIIGREDHSDGGNHLHAFVDFGRKFRSRRSNVFDVDGRHPNIEPSKRSPQGGYDYAIKDGNVVAGGLARPSVDGVVSAGDKWSEIVGAEDEQSFWAAVERLDPKALCTQYGNLRKFADWRYKPEPEVYEHPEGLDFELGMVPQLVEWGEQLLGRRRSLCIYGPTRVGKTTWARSLGMHVYFIGVLSGEVALRDMPTAQYAIFDDIRGGIKFFPSWKEWFGCQMTVSVKKLYRDPVQVCWGKPCIWLSNADPRTGMEPDDIDWLEGNCDFIYLEDSIVRANSTSPEG</sequence>
<evidence type="ECO:0000256" key="3">
    <source>
        <dbReference type="ARBA" id="ARBA00022562"/>
    </source>
</evidence>
<dbReference type="GO" id="GO:0016787">
    <property type="term" value="F:hydrolase activity"/>
    <property type="evidence" value="ECO:0007669"/>
    <property type="project" value="UniProtKB-KW"/>
</dbReference>
<dbReference type="GO" id="GO:0000166">
    <property type="term" value="F:nucleotide binding"/>
    <property type="evidence" value="ECO:0007669"/>
    <property type="project" value="UniProtKB-KW"/>
</dbReference>
<dbReference type="GO" id="GO:0042025">
    <property type="term" value="C:host cell nucleus"/>
    <property type="evidence" value="ECO:0007669"/>
    <property type="project" value="UniProtKB-SubCell"/>
</dbReference>
<evidence type="ECO:0000256" key="12">
    <source>
        <dbReference type="ARBA" id="ARBA00023124"/>
    </source>
</evidence>
<dbReference type="SUPFAM" id="SSF52540">
    <property type="entry name" value="P-loop containing nucleoside triphosphate hydrolases"/>
    <property type="match status" value="1"/>
</dbReference>
<evidence type="ECO:0000256" key="10">
    <source>
        <dbReference type="ARBA" id="ARBA00022759"/>
    </source>
</evidence>
<protein>
    <recommendedName>
        <fullName evidence="2">Replication-associated protein</fullName>
    </recommendedName>
</protein>
<name>A0AAU6S5B1_9VIRU</name>
<dbReference type="GO" id="GO:0004519">
    <property type="term" value="F:endonuclease activity"/>
    <property type="evidence" value="ECO:0007669"/>
    <property type="project" value="UniProtKB-KW"/>
</dbReference>
<keyword evidence="5" id="KW-0548">Nucleotidyltransferase</keyword>
<proteinExistence type="predicted"/>
<feature type="domain" description="CRESS-DNA virus Rep endonuclease" evidence="14">
    <location>
        <begin position="8"/>
        <end position="107"/>
    </location>
</feature>
<accession>A0AAU6S5B1</accession>
<dbReference type="InterPro" id="IPR001301">
    <property type="entry name" value="Gemini_AL1_CLV"/>
</dbReference>
<dbReference type="InterPro" id="IPR049912">
    <property type="entry name" value="CRESS_DNA_REP"/>
</dbReference>
<evidence type="ECO:0000256" key="5">
    <source>
        <dbReference type="ARBA" id="ARBA00022695"/>
    </source>
</evidence>
<dbReference type="GO" id="GO:0003677">
    <property type="term" value="F:DNA binding"/>
    <property type="evidence" value="ECO:0007669"/>
    <property type="project" value="UniProtKB-KW"/>
</dbReference>
<dbReference type="PRINTS" id="PR00228">
    <property type="entry name" value="GEMCOATCLVL1"/>
</dbReference>
<keyword evidence="10" id="KW-0255">Endonuclease</keyword>
<keyword evidence="13" id="KW-0238">DNA-binding</keyword>
<evidence type="ECO:0000256" key="7">
    <source>
        <dbReference type="ARBA" id="ARBA00022722"/>
    </source>
</evidence>
<evidence type="ECO:0000256" key="9">
    <source>
        <dbReference type="ARBA" id="ARBA00022741"/>
    </source>
</evidence>
<evidence type="ECO:0000256" key="8">
    <source>
        <dbReference type="ARBA" id="ARBA00022723"/>
    </source>
</evidence>
<dbReference type="Pfam" id="PF00799">
    <property type="entry name" value="Gemini_AL1"/>
    <property type="match status" value="1"/>
</dbReference>
<organism evidence="15">
    <name type="scientific">Myotis capaccinii feces associated gemycircularvirus</name>
    <dbReference type="NCBI Taxonomy" id="3139979"/>
    <lineage>
        <taxon>Viruses</taxon>
        <taxon>Monodnaviria</taxon>
        <taxon>Shotokuvirae</taxon>
        <taxon>Cressdnaviricota</taxon>
        <taxon>Repensiviricetes</taxon>
        <taxon>Geplafuvirales</taxon>
        <taxon>Genomoviridae</taxon>
        <taxon>Gemycircularvirus</taxon>
    </lineage>
</organism>
<dbReference type="SUPFAM" id="SSF55464">
    <property type="entry name" value="Origin of replication-binding domain, RBD-like"/>
    <property type="match status" value="1"/>
</dbReference>
<dbReference type="GO" id="GO:0046872">
    <property type="term" value="F:metal ion binding"/>
    <property type="evidence" value="ECO:0007669"/>
    <property type="project" value="UniProtKB-KW"/>
</dbReference>
<evidence type="ECO:0000313" key="15">
    <source>
        <dbReference type="EMBL" id="WZK92910.1"/>
    </source>
</evidence>
<comment type="subcellular location">
    <subcellularLocation>
        <location evidence="1">Host nucleus</location>
    </subcellularLocation>
</comment>
<dbReference type="GO" id="GO:0016779">
    <property type="term" value="F:nucleotidyltransferase activity"/>
    <property type="evidence" value="ECO:0007669"/>
    <property type="project" value="UniProtKB-KW"/>
</dbReference>
<dbReference type="GO" id="GO:0006260">
    <property type="term" value="P:DNA replication"/>
    <property type="evidence" value="ECO:0007669"/>
    <property type="project" value="UniProtKB-KW"/>
</dbReference>
<evidence type="ECO:0000256" key="1">
    <source>
        <dbReference type="ARBA" id="ARBA00004147"/>
    </source>
</evidence>
<keyword evidence="7" id="KW-0540">Nuclease</keyword>
<evidence type="ECO:0000259" key="14">
    <source>
        <dbReference type="PROSITE" id="PS52020"/>
    </source>
</evidence>
<keyword evidence="8" id="KW-0479">Metal-binding</keyword>
<dbReference type="EMBL" id="PP410090">
    <property type="protein sequence ID" value="WZK92910.1"/>
    <property type="molecule type" value="Genomic_DNA"/>
</dbReference>
<keyword evidence="11" id="KW-0378">Hydrolase</keyword>
<evidence type="ECO:0000256" key="2">
    <source>
        <dbReference type="ARBA" id="ARBA00014531"/>
    </source>
</evidence>
<keyword evidence="6" id="KW-0235">DNA replication</keyword>
<evidence type="ECO:0000256" key="13">
    <source>
        <dbReference type="ARBA" id="ARBA00023125"/>
    </source>
</evidence>
<dbReference type="Gene3D" id="3.40.1310.20">
    <property type="match status" value="1"/>
</dbReference>
<reference evidence="15" key="2">
    <citation type="submission" date="2024-02" db="EMBL/GenBank/DDBJ databases">
        <authorList>
            <person name="Buigues J."/>
            <person name="Vinals A."/>
            <person name="Martinez-Recio R."/>
            <person name="S Monros J."/>
            <person name="Sanjuan R."/>
            <person name="Cuevas J.M."/>
        </authorList>
    </citation>
    <scope>NUCLEOTIDE SEQUENCE</scope>
    <source>
        <strain evidence="15">MAVG33</strain>
    </source>
</reference>